<proteinExistence type="predicted"/>
<dbReference type="InterPro" id="IPR016181">
    <property type="entry name" value="Acyl_CoA_acyltransferase"/>
</dbReference>
<accession>A0A1F8B9G6</accession>
<sequence>MEWTRKNTKFKKVNTIVQKENIKMLTLAKKYGFKIVGEGTYFKIPEYYLEKKSMIVQEHHGFYPWVN</sequence>
<dbReference type="Proteomes" id="UP000176404">
    <property type="component" value="Unassembled WGS sequence"/>
</dbReference>
<dbReference type="SUPFAM" id="SSF55729">
    <property type="entry name" value="Acyl-CoA N-acyltransferases (Nat)"/>
    <property type="match status" value="1"/>
</dbReference>
<dbReference type="Gene3D" id="3.40.630.30">
    <property type="match status" value="1"/>
</dbReference>
<evidence type="ECO:0000313" key="2">
    <source>
        <dbReference type="Proteomes" id="UP000176404"/>
    </source>
</evidence>
<dbReference type="AlphaFoldDB" id="A0A1F8B9G6"/>
<dbReference type="EMBL" id="MGHD01000005">
    <property type="protein sequence ID" value="OGM60319.1"/>
    <property type="molecule type" value="Genomic_DNA"/>
</dbReference>
<reference evidence="1 2" key="1">
    <citation type="journal article" date="2016" name="Nat. Commun.">
        <title>Thousands of microbial genomes shed light on interconnected biogeochemical processes in an aquifer system.</title>
        <authorList>
            <person name="Anantharaman K."/>
            <person name="Brown C.T."/>
            <person name="Hug L.A."/>
            <person name="Sharon I."/>
            <person name="Castelle C.J."/>
            <person name="Probst A.J."/>
            <person name="Thomas B.C."/>
            <person name="Singh A."/>
            <person name="Wilkins M.J."/>
            <person name="Karaoz U."/>
            <person name="Brodie E.L."/>
            <person name="Williams K.H."/>
            <person name="Hubbard S.S."/>
            <person name="Banfield J.F."/>
        </authorList>
    </citation>
    <scope>NUCLEOTIDE SEQUENCE [LARGE SCALE GENOMIC DNA]</scope>
</reference>
<evidence type="ECO:0000313" key="1">
    <source>
        <dbReference type="EMBL" id="OGM60319.1"/>
    </source>
</evidence>
<dbReference type="STRING" id="1802517.A2892_03165"/>
<gene>
    <name evidence="1" type="ORF">A2892_03165</name>
</gene>
<protein>
    <recommendedName>
        <fullName evidence="3">N-acetyltransferase domain-containing protein</fullName>
    </recommendedName>
</protein>
<comment type="caution">
    <text evidence="1">The sequence shown here is derived from an EMBL/GenBank/DDBJ whole genome shotgun (WGS) entry which is preliminary data.</text>
</comment>
<organism evidence="1 2">
    <name type="scientific">Candidatus Woesebacteria bacterium RIFCSPLOWO2_01_FULL_39_10b</name>
    <dbReference type="NCBI Taxonomy" id="1802517"/>
    <lineage>
        <taxon>Bacteria</taxon>
        <taxon>Candidatus Woeseibacteriota</taxon>
    </lineage>
</organism>
<name>A0A1F8B9G6_9BACT</name>
<evidence type="ECO:0008006" key="3">
    <source>
        <dbReference type="Google" id="ProtNLM"/>
    </source>
</evidence>